<dbReference type="AlphaFoldDB" id="A0A251UD61"/>
<dbReference type="InterPro" id="IPR006527">
    <property type="entry name" value="F-box-assoc_dom_typ1"/>
</dbReference>
<reference evidence="2" key="3">
    <citation type="submission" date="2020-06" db="EMBL/GenBank/DDBJ databases">
        <title>Helianthus annuus Genome sequencing and assembly Release 2.</title>
        <authorList>
            <person name="Gouzy J."/>
            <person name="Langlade N."/>
            <person name="Munos S."/>
        </authorList>
    </citation>
    <scope>NUCLEOTIDE SEQUENCE</scope>
    <source>
        <tissue evidence="2">Leaves</tissue>
    </source>
</reference>
<evidence type="ECO:0000259" key="1">
    <source>
        <dbReference type="PROSITE" id="PS50181"/>
    </source>
</evidence>
<evidence type="ECO:0000313" key="2">
    <source>
        <dbReference type="EMBL" id="KAF5798724.1"/>
    </source>
</evidence>
<dbReference type="InterPro" id="IPR001810">
    <property type="entry name" value="F-box_dom"/>
</dbReference>
<dbReference type="Proteomes" id="UP000215914">
    <property type="component" value="Chromosome 7"/>
</dbReference>
<proteinExistence type="predicted"/>
<reference evidence="3" key="2">
    <citation type="submission" date="2017-02" db="EMBL/GenBank/DDBJ databases">
        <title>Sunflower complete genome.</title>
        <authorList>
            <person name="Langlade N."/>
            <person name="Munos S."/>
        </authorList>
    </citation>
    <scope>NUCLEOTIDE SEQUENCE [LARGE SCALE GENOMIC DNA]</scope>
    <source>
        <tissue evidence="3">Leaves</tissue>
    </source>
</reference>
<accession>A0A251UD61</accession>
<protein>
    <submittedName>
        <fullName evidence="2 3">F-box domain-containing protein</fullName>
    </submittedName>
</protein>
<dbReference type="CDD" id="cd22157">
    <property type="entry name" value="F-box_AtFBW1-like"/>
    <property type="match status" value="1"/>
</dbReference>
<evidence type="ECO:0000313" key="3">
    <source>
        <dbReference type="EMBL" id="OTG20221.1"/>
    </source>
</evidence>
<dbReference type="Pfam" id="PF00646">
    <property type="entry name" value="F-box"/>
    <property type="match status" value="1"/>
</dbReference>
<dbReference type="FunCoup" id="A0A251UD61">
    <property type="interactions" value="89"/>
</dbReference>
<evidence type="ECO:0000313" key="4">
    <source>
        <dbReference type="Proteomes" id="UP000215914"/>
    </source>
</evidence>
<keyword evidence="4" id="KW-1185">Reference proteome</keyword>
<name>A0A251UD61_HELAN</name>
<dbReference type="Gene3D" id="1.20.1280.50">
    <property type="match status" value="1"/>
</dbReference>
<dbReference type="SMART" id="SM00256">
    <property type="entry name" value="FBOX"/>
    <property type="match status" value="1"/>
</dbReference>
<dbReference type="NCBIfam" id="TIGR01640">
    <property type="entry name" value="F_box_assoc_1"/>
    <property type="match status" value="1"/>
</dbReference>
<dbReference type="EMBL" id="MNCJ02000322">
    <property type="protein sequence ID" value="KAF5798724.1"/>
    <property type="molecule type" value="Genomic_DNA"/>
</dbReference>
<organism evidence="3 4">
    <name type="scientific">Helianthus annuus</name>
    <name type="common">Common sunflower</name>
    <dbReference type="NCBI Taxonomy" id="4232"/>
    <lineage>
        <taxon>Eukaryota</taxon>
        <taxon>Viridiplantae</taxon>
        <taxon>Streptophyta</taxon>
        <taxon>Embryophyta</taxon>
        <taxon>Tracheophyta</taxon>
        <taxon>Spermatophyta</taxon>
        <taxon>Magnoliopsida</taxon>
        <taxon>eudicotyledons</taxon>
        <taxon>Gunneridae</taxon>
        <taxon>Pentapetalae</taxon>
        <taxon>asterids</taxon>
        <taxon>campanulids</taxon>
        <taxon>Asterales</taxon>
        <taxon>Asteraceae</taxon>
        <taxon>Asteroideae</taxon>
        <taxon>Heliantheae alliance</taxon>
        <taxon>Heliantheae</taxon>
        <taxon>Helianthus</taxon>
    </lineage>
</organism>
<gene>
    <name evidence="3" type="ORF">HannXRQ_Chr07g0190641</name>
    <name evidence="2" type="ORF">HanXRQr2_Chr07g0296271</name>
</gene>
<dbReference type="PANTHER" id="PTHR31672:SF10">
    <property type="entry name" value="F-BOX DOMAIN-CONTAINING PROTEIN"/>
    <property type="match status" value="1"/>
</dbReference>
<dbReference type="EMBL" id="CM007896">
    <property type="protein sequence ID" value="OTG20221.1"/>
    <property type="molecule type" value="Genomic_DNA"/>
</dbReference>
<feature type="domain" description="F-box" evidence="1">
    <location>
        <begin position="29"/>
        <end position="75"/>
    </location>
</feature>
<dbReference type="Pfam" id="PF07734">
    <property type="entry name" value="FBA_1"/>
    <property type="match status" value="1"/>
</dbReference>
<dbReference type="InterPro" id="IPR050796">
    <property type="entry name" value="SCF_F-box_component"/>
</dbReference>
<dbReference type="InterPro" id="IPR017451">
    <property type="entry name" value="F-box-assoc_interact_dom"/>
</dbReference>
<dbReference type="InParanoid" id="A0A251UD61"/>
<dbReference type="PANTHER" id="PTHR31672">
    <property type="entry name" value="BNACNNG10540D PROTEIN"/>
    <property type="match status" value="1"/>
</dbReference>
<dbReference type="SUPFAM" id="SSF81383">
    <property type="entry name" value="F-box domain"/>
    <property type="match status" value="1"/>
</dbReference>
<dbReference type="InterPro" id="IPR036047">
    <property type="entry name" value="F-box-like_dom_sf"/>
</dbReference>
<sequence>MHTRCLIDEMFFIMILQDFTGNENSIIKIKMSDNIPFEIQEIIMNKLPVEPLIRFRTVCKAWKSLIDSSDFIRNHITQQNQQHLLVGYHEALHLPLKYVSIPDDDTATFPHHKVPVTIPQLVVNSINHHPYYTRIDSSHGLLCLFGTNNKAVIWNPSIRKAVDVVLPHMVDDGIHENVLGFGVCPETIDPKIIKIGTNMKDLIPWQVEVFTLSARVWRSAYSGNLLSKSVRFSGNQVVVGGVVYFIVSDRVDGRDGCGNLIISFDLTSEEFGEVKLPDSLTYTRCNLSMRKLRESLVVIEDCLEELGPEEVGRGYYKRVYHIWRMEDGVSKLFEKLFSIDYSPDGSDVDIRGFRKTGEALLEWLVPPDFDSTLAAYEPYSKAITTLGINGSFISVYSFQETLLLL</sequence>
<dbReference type="PROSITE" id="PS50181">
    <property type="entry name" value="FBOX"/>
    <property type="match status" value="1"/>
</dbReference>
<dbReference type="Gramene" id="mRNA:HanXRQr2_Chr07g0296271">
    <property type="protein sequence ID" value="CDS:HanXRQr2_Chr07g0296271.1"/>
    <property type="gene ID" value="HanXRQr2_Chr07g0296271"/>
</dbReference>
<reference evidence="2 4" key="1">
    <citation type="journal article" date="2017" name="Nature">
        <title>The sunflower genome provides insights into oil metabolism, flowering and Asterid evolution.</title>
        <authorList>
            <person name="Badouin H."/>
            <person name="Gouzy J."/>
            <person name="Grassa C.J."/>
            <person name="Murat F."/>
            <person name="Staton S.E."/>
            <person name="Cottret L."/>
            <person name="Lelandais-Briere C."/>
            <person name="Owens G.L."/>
            <person name="Carrere S."/>
            <person name="Mayjonade B."/>
            <person name="Legrand L."/>
            <person name="Gill N."/>
            <person name="Kane N.C."/>
            <person name="Bowers J.E."/>
            <person name="Hubner S."/>
            <person name="Bellec A."/>
            <person name="Berard A."/>
            <person name="Berges H."/>
            <person name="Blanchet N."/>
            <person name="Boniface M.C."/>
            <person name="Brunel D."/>
            <person name="Catrice O."/>
            <person name="Chaidir N."/>
            <person name="Claudel C."/>
            <person name="Donnadieu C."/>
            <person name="Faraut T."/>
            <person name="Fievet G."/>
            <person name="Helmstetter N."/>
            <person name="King M."/>
            <person name="Knapp S.J."/>
            <person name="Lai Z."/>
            <person name="Le Paslier M.C."/>
            <person name="Lippi Y."/>
            <person name="Lorenzon L."/>
            <person name="Mandel J.R."/>
            <person name="Marage G."/>
            <person name="Marchand G."/>
            <person name="Marquand E."/>
            <person name="Bret-Mestries E."/>
            <person name="Morien E."/>
            <person name="Nambeesan S."/>
            <person name="Nguyen T."/>
            <person name="Pegot-Espagnet P."/>
            <person name="Pouilly N."/>
            <person name="Raftis F."/>
            <person name="Sallet E."/>
            <person name="Schiex T."/>
            <person name="Thomas J."/>
            <person name="Vandecasteele C."/>
            <person name="Vares D."/>
            <person name="Vear F."/>
            <person name="Vautrin S."/>
            <person name="Crespi M."/>
            <person name="Mangin B."/>
            <person name="Burke J.M."/>
            <person name="Salse J."/>
            <person name="Munos S."/>
            <person name="Vincourt P."/>
            <person name="Rieseberg L.H."/>
            <person name="Langlade N.B."/>
        </authorList>
    </citation>
    <scope>NUCLEOTIDE SEQUENCE [LARGE SCALE GENOMIC DNA]</scope>
    <source>
        <strain evidence="4">cv. SF193</strain>
        <tissue evidence="2">Leaves</tissue>
    </source>
</reference>